<dbReference type="Gene3D" id="3.40.50.720">
    <property type="entry name" value="NAD(P)-binding Rossmann-like Domain"/>
    <property type="match status" value="1"/>
</dbReference>
<organism evidence="2 3">
    <name type="scientific">Lacipirellula limnantheis</name>
    <dbReference type="NCBI Taxonomy" id="2528024"/>
    <lineage>
        <taxon>Bacteria</taxon>
        <taxon>Pseudomonadati</taxon>
        <taxon>Planctomycetota</taxon>
        <taxon>Planctomycetia</taxon>
        <taxon>Pirellulales</taxon>
        <taxon>Lacipirellulaceae</taxon>
        <taxon>Lacipirellula</taxon>
    </lineage>
</organism>
<dbReference type="SUPFAM" id="SSF51735">
    <property type="entry name" value="NAD(P)-binding Rossmann-fold domains"/>
    <property type="match status" value="1"/>
</dbReference>
<dbReference type="RefSeq" id="WP_145431833.1">
    <property type="nucleotide sequence ID" value="NZ_CP036339.1"/>
</dbReference>
<evidence type="ECO:0000259" key="1">
    <source>
        <dbReference type="Pfam" id="PF04321"/>
    </source>
</evidence>
<dbReference type="AlphaFoldDB" id="A0A517TV67"/>
<dbReference type="EC" id="1.1.1.133" evidence="2"/>
<protein>
    <submittedName>
        <fullName evidence="2">dTDP-4-dehydrorhamnose reductase</fullName>
        <ecNumber evidence="2">1.1.1.133</ecNumber>
    </submittedName>
</protein>
<evidence type="ECO:0000313" key="3">
    <source>
        <dbReference type="Proteomes" id="UP000317909"/>
    </source>
</evidence>
<evidence type="ECO:0000313" key="2">
    <source>
        <dbReference type="EMBL" id="QDT72247.1"/>
    </source>
</evidence>
<dbReference type="Proteomes" id="UP000317909">
    <property type="component" value="Chromosome"/>
</dbReference>
<dbReference type="InterPro" id="IPR029903">
    <property type="entry name" value="RmlD-like-bd"/>
</dbReference>
<dbReference type="OrthoDB" id="9803892at2"/>
<proteinExistence type="predicted"/>
<keyword evidence="3" id="KW-1185">Reference proteome</keyword>
<dbReference type="Pfam" id="PF04321">
    <property type="entry name" value="RmlD_sub_bind"/>
    <property type="match status" value="1"/>
</dbReference>
<name>A0A517TV67_9BACT</name>
<dbReference type="PANTHER" id="PTHR43242:SF1">
    <property type="entry name" value="NAD(P)-BINDING ROSSMANN-FOLD SUPERFAMILY PROTEIN"/>
    <property type="match status" value="1"/>
</dbReference>
<dbReference type="GO" id="GO:0008831">
    <property type="term" value="F:dTDP-4-dehydrorhamnose reductase activity"/>
    <property type="evidence" value="ECO:0007669"/>
    <property type="project" value="UniProtKB-EC"/>
</dbReference>
<dbReference type="EMBL" id="CP036339">
    <property type="protein sequence ID" value="QDT72247.1"/>
    <property type="molecule type" value="Genomic_DNA"/>
</dbReference>
<reference evidence="2 3" key="1">
    <citation type="submission" date="2019-02" db="EMBL/GenBank/DDBJ databases">
        <title>Deep-cultivation of Planctomycetes and their phenomic and genomic characterization uncovers novel biology.</title>
        <authorList>
            <person name="Wiegand S."/>
            <person name="Jogler M."/>
            <person name="Boedeker C."/>
            <person name="Pinto D."/>
            <person name="Vollmers J."/>
            <person name="Rivas-Marin E."/>
            <person name="Kohn T."/>
            <person name="Peeters S.H."/>
            <person name="Heuer A."/>
            <person name="Rast P."/>
            <person name="Oberbeckmann S."/>
            <person name="Bunk B."/>
            <person name="Jeske O."/>
            <person name="Meyerdierks A."/>
            <person name="Storesund J.E."/>
            <person name="Kallscheuer N."/>
            <person name="Luecker S."/>
            <person name="Lage O.M."/>
            <person name="Pohl T."/>
            <person name="Merkel B.J."/>
            <person name="Hornburger P."/>
            <person name="Mueller R.-W."/>
            <person name="Bruemmer F."/>
            <person name="Labrenz M."/>
            <person name="Spormann A.M."/>
            <person name="Op den Camp H."/>
            <person name="Overmann J."/>
            <person name="Amann R."/>
            <person name="Jetten M.S.M."/>
            <person name="Mascher T."/>
            <person name="Medema M.H."/>
            <person name="Devos D.P."/>
            <person name="Kaster A.-K."/>
            <person name="Ovreas L."/>
            <person name="Rohde M."/>
            <person name="Galperin M.Y."/>
            <person name="Jogler C."/>
        </authorList>
    </citation>
    <scope>NUCLEOTIDE SEQUENCE [LARGE SCALE GENOMIC DNA]</scope>
    <source>
        <strain evidence="2 3">I41</strain>
    </source>
</reference>
<sequence>MPGVTPIGEVPLPLLITGVAGVAGYNAFDYFSQRYPGRVVGIRQSDNWKLSAPGIVACDAEDRGELSRLFDHWQFGSVLDCAGNCALRACELDTRLAWRTNVEGLINLTSIIAESDVRLVHASIDLVFAGRDGGSYVEGDPTDPVTVYGKTMVAAERLLFDWLPNSCTVRISLPMGVSFNGHAGAIDWIQSRFKKGRPATLYFDEVRTPTYTDCLNRLFERLLASDLTGLFHAGGPRRLSLYEIAQIVNRVGGYDPALLIGCLRHAAGPIPPRAGNVAMDSSKLTTALGCELFNPWPYDEALVPTHVDWHRERGPERGSPQLLRDVLYHNPRYATAEQRLA</sequence>
<dbReference type="PANTHER" id="PTHR43242">
    <property type="entry name" value="NAD(P)-BINDING ROSSMANN-FOLD SUPERFAMILY PROTEIN"/>
    <property type="match status" value="1"/>
</dbReference>
<keyword evidence="2" id="KW-0560">Oxidoreductase</keyword>
<accession>A0A517TV67</accession>
<dbReference type="InterPro" id="IPR036291">
    <property type="entry name" value="NAD(P)-bd_dom_sf"/>
</dbReference>
<gene>
    <name evidence="2" type="primary">rmlD</name>
    <name evidence="2" type="ORF">I41_14180</name>
</gene>
<feature type="domain" description="RmlD-like substrate binding" evidence="1">
    <location>
        <begin position="44"/>
        <end position="292"/>
    </location>
</feature>
<dbReference type="KEGG" id="llh:I41_14180"/>